<accession>A0AAV7M8B7</accession>
<sequence length="71" mass="7679">MKNGPVSVCRWASASSAAQSCRIRAPPRALHTPRTPSGSLSAMSPYRCGAALAQRDVFPSPRMPLLLCWRP</sequence>
<dbReference type="AlphaFoldDB" id="A0AAV7M8B7"/>
<keyword evidence="2" id="KW-1185">Reference proteome</keyword>
<evidence type="ECO:0000313" key="1">
    <source>
        <dbReference type="EMBL" id="KAJ1099641.1"/>
    </source>
</evidence>
<comment type="caution">
    <text evidence="1">The sequence shown here is derived from an EMBL/GenBank/DDBJ whole genome shotgun (WGS) entry which is preliminary data.</text>
</comment>
<protein>
    <submittedName>
        <fullName evidence="1">Uncharacterized protein</fullName>
    </submittedName>
</protein>
<evidence type="ECO:0000313" key="2">
    <source>
        <dbReference type="Proteomes" id="UP001066276"/>
    </source>
</evidence>
<name>A0AAV7M8B7_PLEWA</name>
<dbReference type="EMBL" id="JANPWB010000014">
    <property type="protein sequence ID" value="KAJ1099641.1"/>
    <property type="molecule type" value="Genomic_DNA"/>
</dbReference>
<dbReference type="PROSITE" id="PS51257">
    <property type="entry name" value="PROKAR_LIPOPROTEIN"/>
    <property type="match status" value="1"/>
</dbReference>
<reference evidence="1" key="1">
    <citation type="journal article" date="2022" name="bioRxiv">
        <title>Sequencing and chromosome-scale assembly of the giantPleurodeles waltlgenome.</title>
        <authorList>
            <person name="Brown T."/>
            <person name="Elewa A."/>
            <person name="Iarovenko S."/>
            <person name="Subramanian E."/>
            <person name="Araus A.J."/>
            <person name="Petzold A."/>
            <person name="Susuki M."/>
            <person name="Suzuki K.-i.T."/>
            <person name="Hayashi T."/>
            <person name="Toyoda A."/>
            <person name="Oliveira C."/>
            <person name="Osipova E."/>
            <person name="Leigh N.D."/>
            <person name="Simon A."/>
            <person name="Yun M.H."/>
        </authorList>
    </citation>
    <scope>NUCLEOTIDE SEQUENCE</scope>
    <source>
        <strain evidence="1">20211129_DDA</strain>
        <tissue evidence="1">Liver</tissue>
    </source>
</reference>
<gene>
    <name evidence="1" type="ORF">NDU88_004740</name>
</gene>
<proteinExistence type="predicted"/>
<organism evidence="1 2">
    <name type="scientific">Pleurodeles waltl</name>
    <name type="common">Iberian ribbed newt</name>
    <dbReference type="NCBI Taxonomy" id="8319"/>
    <lineage>
        <taxon>Eukaryota</taxon>
        <taxon>Metazoa</taxon>
        <taxon>Chordata</taxon>
        <taxon>Craniata</taxon>
        <taxon>Vertebrata</taxon>
        <taxon>Euteleostomi</taxon>
        <taxon>Amphibia</taxon>
        <taxon>Batrachia</taxon>
        <taxon>Caudata</taxon>
        <taxon>Salamandroidea</taxon>
        <taxon>Salamandridae</taxon>
        <taxon>Pleurodelinae</taxon>
        <taxon>Pleurodeles</taxon>
    </lineage>
</organism>
<dbReference type="Proteomes" id="UP001066276">
    <property type="component" value="Chromosome 10"/>
</dbReference>